<evidence type="ECO:0000259" key="16">
    <source>
        <dbReference type="Pfam" id="PF07479"/>
    </source>
</evidence>
<feature type="binding site" evidence="9">
    <location>
        <position position="12"/>
    </location>
    <ligand>
        <name>NADPH</name>
        <dbReference type="ChEBI" id="CHEBI:57783"/>
    </ligand>
</feature>
<dbReference type="KEGG" id="pnl:PNK_0072"/>
<feature type="binding site" evidence="9">
    <location>
        <position position="244"/>
    </location>
    <ligand>
        <name>sn-glycerol 3-phosphate</name>
        <dbReference type="ChEBI" id="CHEBI:57597"/>
    </ligand>
</feature>
<comment type="catalytic activity">
    <reaction evidence="9 14">
        <text>sn-glycerol 3-phosphate + NADP(+) = dihydroxyacetone phosphate + NADPH + H(+)</text>
        <dbReference type="Rhea" id="RHEA:11096"/>
        <dbReference type="ChEBI" id="CHEBI:15378"/>
        <dbReference type="ChEBI" id="CHEBI:57597"/>
        <dbReference type="ChEBI" id="CHEBI:57642"/>
        <dbReference type="ChEBI" id="CHEBI:57783"/>
        <dbReference type="ChEBI" id="CHEBI:58349"/>
        <dbReference type="EC" id="1.1.1.94"/>
    </reaction>
</comment>
<evidence type="ECO:0000256" key="1">
    <source>
        <dbReference type="ARBA" id="ARBA00011009"/>
    </source>
</evidence>
<comment type="pathway">
    <text evidence="9">Membrane lipid metabolism; glycerophospholipid metabolism.</text>
</comment>
<dbReference type="GO" id="GO:0046167">
    <property type="term" value="P:glycerol-3-phosphate biosynthetic process"/>
    <property type="evidence" value="ECO:0007669"/>
    <property type="project" value="UniProtKB-UniRule"/>
</dbReference>
<dbReference type="GO" id="GO:0005829">
    <property type="term" value="C:cytosol"/>
    <property type="evidence" value="ECO:0007669"/>
    <property type="project" value="TreeGrafter"/>
</dbReference>
<feature type="binding site" evidence="12">
    <location>
        <position position="140"/>
    </location>
    <ligand>
        <name>NAD(+)</name>
        <dbReference type="ChEBI" id="CHEBI:57540"/>
    </ligand>
</feature>
<dbReference type="InterPro" id="IPR036291">
    <property type="entry name" value="NAD(P)-bd_dom_sf"/>
</dbReference>
<dbReference type="SUPFAM" id="SSF48179">
    <property type="entry name" value="6-phosphogluconate dehydrogenase C-terminal domain-like"/>
    <property type="match status" value="1"/>
</dbReference>
<organism evidence="17 18">
    <name type="scientific">Candidatus Protochlamydia naegleriophila</name>
    <dbReference type="NCBI Taxonomy" id="389348"/>
    <lineage>
        <taxon>Bacteria</taxon>
        <taxon>Pseudomonadati</taxon>
        <taxon>Chlamydiota</taxon>
        <taxon>Chlamydiia</taxon>
        <taxon>Parachlamydiales</taxon>
        <taxon>Parachlamydiaceae</taxon>
        <taxon>Candidatus Protochlamydia</taxon>
    </lineage>
</organism>
<comment type="similarity">
    <text evidence="1 9 13">Belongs to the NAD-dependent glycerol-3-phosphate dehydrogenase family.</text>
</comment>
<keyword evidence="4 9" id="KW-0560">Oxidoreductase</keyword>
<evidence type="ECO:0000256" key="4">
    <source>
        <dbReference type="ARBA" id="ARBA00023002"/>
    </source>
</evidence>
<dbReference type="InterPro" id="IPR006168">
    <property type="entry name" value="G3P_DH_NAD-dep"/>
</dbReference>
<dbReference type="InterPro" id="IPR006109">
    <property type="entry name" value="G3P_DH_NAD-dep_C"/>
</dbReference>
<feature type="binding site" evidence="11">
    <location>
        <begin position="255"/>
        <end position="256"/>
    </location>
    <ligand>
        <name>substrate</name>
    </ligand>
</feature>
<dbReference type="NCBIfam" id="NF000942">
    <property type="entry name" value="PRK00094.1-4"/>
    <property type="match status" value="1"/>
</dbReference>
<dbReference type="GO" id="GO:0005975">
    <property type="term" value="P:carbohydrate metabolic process"/>
    <property type="evidence" value="ECO:0007669"/>
    <property type="project" value="InterPro"/>
</dbReference>
<keyword evidence="7 9" id="KW-0594">Phospholipid biosynthesis</keyword>
<feature type="binding site" evidence="9">
    <location>
        <position position="281"/>
    </location>
    <ligand>
        <name>NADPH</name>
        <dbReference type="ChEBI" id="CHEBI:57783"/>
    </ligand>
</feature>
<dbReference type="PANTHER" id="PTHR11728:SF1">
    <property type="entry name" value="GLYCEROL-3-PHOSPHATE DEHYDROGENASE [NAD(+)] 2, CHLOROPLASTIC"/>
    <property type="match status" value="1"/>
</dbReference>
<feature type="binding site" evidence="9">
    <location>
        <position position="255"/>
    </location>
    <ligand>
        <name>sn-glycerol 3-phosphate</name>
        <dbReference type="ChEBI" id="CHEBI:57597"/>
    </ligand>
</feature>
<feature type="active site" description="Proton acceptor" evidence="9 10">
    <location>
        <position position="191"/>
    </location>
</feature>
<dbReference type="GO" id="GO:0141153">
    <property type="term" value="F:glycerol-3-phosphate dehydrogenase (NADP+) activity"/>
    <property type="evidence" value="ECO:0007669"/>
    <property type="project" value="RHEA"/>
</dbReference>
<protein>
    <recommendedName>
        <fullName evidence="9">Glycerol-3-phosphate dehydrogenase [NAD(P)+]</fullName>
        <ecNumber evidence="9">1.1.1.94</ecNumber>
    </recommendedName>
    <alternativeName>
        <fullName evidence="9">NAD(P)(+)-dependent glycerol-3-phosphate dehydrogenase</fullName>
    </alternativeName>
    <alternativeName>
        <fullName evidence="9">NAD(P)H-dependent dihydroxyacetone-phosphate reductase</fullName>
    </alternativeName>
</protein>
<evidence type="ECO:0000256" key="9">
    <source>
        <dbReference type="HAMAP-Rule" id="MF_00394"/>
    </source>
</evidence>
<keyword evidence="2 9" id="KW-0444">Lipid biosynthesis</keyword>
<reference evidence="18" key="1">
    <citation type="submission" date="2015-09" db="EMBL/GenBank/DDBJ databases">
        <authorList>
            <person name="Bertelli C."/>
        </authorList>
    </citation>
    <scope>NUCLEOTIDE SEQUENCE [LARGE SCALE GENOMIC DNA]</scope>
    <source>
        <strain evidence="18">KNic</strain>
    </source>
</reference>
<dbReference type="InterPro" id="IPR013328">
    <property type="entry name" value="6PGD_dom2"/>
</dbReference>
<proteinExistence type="inferred from homology"/>
<dbReference type="GO" id="GO:0008654">
    <property type="term" value="P:phospholipid biosynthetic process"/>
    <property type="evidence" value="ECO:0007669"/>
    <property type="project" value="UniProtKB-KW"/>
</dbReference>
<evidence type="ECO:0000256" key="7">
    <source>
        <dbReference type="ARBA" id="ARBA00023209"/>
    </source>
</evidence>
<feature type="domain" description="Glycerol-3-phosphate dehydrogenase NAD-dependent N-terminal" evidence="15">
    <location>
        <begin position="3"/>
        <end position="152"/>
    </location>
</feature>
<feature type="binding site" evidence="9">
    <location>
        <position position="105"/>
    </location>
    <ligand>
        <name>sn-glycerol 3-phosphate</name>
        <dbReference type="ChEBI" id="CHEBI:57597"/>
    </ligand>
</feature>
<dbReference type="InParanoid" id="A0A0U5J8G5"/>
<comment type="subcellular location">
    <subcellularLocation>
        <location evidence="9">Cytoplasm</location>
    </subcellularLocation>
</comment>
<feature type="binding site" evidence="9">
    <location>
        <position position="136"/>
    </location>
    <ligand>
        <name>sn-glycerol 3-phosphate</name>
        <dbReference type="ChEBI" id="CHEBI:57597"/>
    </ligand>
</feature>
<evidence type="ECO:0000256" key="8">
    <source>
        <dbReference type="ARBA" id="ARBA00023264"/>
    </source>
</evidence>
<dbReference type="GO" id="GO:0046168">
    <property type="term" value="P:glycerol-3-phosphate catabolic process"/>
    <property type="evidence" value="ECO:0007669"/>
    <property type="project" value="InterPro"/>
</dbReference>
<dbReference type="NCBIfam" id="NF000940">
    <property type="entry name" value="PRK00094.1-2"/>
    <property type="match status" value="1"/>
</dbReference>
<feature type="binding site" evidence="9">
    <location>
        <position position="33"/>
    </location>
    <ligand>
        <name>NADPH</name>
        <dbReference type="ChEBI" id="CHEBI:57783"/>
    </ligand>
</feature>
<feature type="domain" description="Glycerol-3-phosphate dehydrogenase NAD-dependent C-terminal" evidence="16">
    <location>
        <begin position="180"/>
        <end position="320"/>
    </location>
</feature>
<evidence type="ECO:0000256" key="5">
    <source>
        <dbReference type="ARBA" id="ARBA00023027"/>
    </source>
</evidence>
<dbReference type="SUPFAM" id="SSF51735">
    <property type="entry name" value="NAD(P)-binding Rossmann-fold domains"/>
    <property type="match status" value="1"/>
</dbReference>
<feature type="binding site" evidence="9">
    <location>
        <position position="138"/>
    </location>
    <ligand>
        <name>sn-glycerol 3-phosphate</name>
        <dbReference type="ChEBI" id="CHEBI:57597"/>
    </ligand>
</feature>
<evidence type="ECO:0000313" key="18">
    <source>
        <dbReference type="Proteomes" id="UP000069902"/>
    </source>
</evidence>
<feature type="binding site" evidence="12">
    <location>
        <position position="255"/>
    </location>
    <ligand>
        <name>NAD(+)</name>
        <dbReference type="ChEBI" id="CHEBI:57540"/>
    </ligand>
</feature>
<evidence type="ECO:0000256" key="12">
    <source>
        <dbReference type="PIRSR" id="PIRSR000114-3"/>
    </source>
</evidence>
<dbReference type="Pfam" id="PF07479">
    <property type="entry name" value="NAD_Gly3P_dh_C"/>
    <property type="match status" value="1"/>
</dbReference>
<dbReference type="PRINTS" id="PR00077">
    <property type="entry name" value="GPDHDRGNASE"/>
</dbReference>
<keyword evidence="18" id="KW-1185">Reference proteome</keyword>
<evidence type="ECO:0000256" key="13">
    <source>
        <dbReference type="RuleBase" id="RU000437"/>
    </source>
</evidence>
<keyword evidence="3 9" id="KW-0521">NADP</keyword>
<comment type="function">
    <text evidence="9">Catalyzes the reduction of the glycolytic intermediate dihydroxyacetone phosphate (DHAP) to sn-glycerol 3-phosphate (G3P), the key precursor for phospholipid synthesis.</text>
</comment>
<evidence type="ECO:0000256" key="11">
    <source>
        <dbReference type="PIRSR" id="PIRSR000114-2"/>
    </source>
</evidence>
<comment type="caution">
    <text evidence="9">Lacks conserved residue(s) required for the propagation of feature annotation.</text>
</comment>
<dbReference type="GO" id="GO:0051287">
    <property type="term" value="F:NAD binding"/>
    <property type="evidence" value="ECO:0007669"/>
    <property type="project" value="InterPro"/>
</dbReference>
<feature type="binding site" evidence="9">
    <location>
        <position position="256"/>
    </location>
    <ligand>
        <name>sn-glycerol 3-phosphate</name>
        <dbReference type="ChEBI" id="CHEBI:57597"/>
    </ligand>
</feature>
<keyword evidence="9" id="KW-0547">Nucleotide-binding</keyword>
<evidence type="ECO:0000256" key="10">
    <source>
        <dbReference type="PIRSR" id="PIRSR000114-1"/>
    </source>
</evidence>
<dbReference type="PANTHER" id="PTHR11728">
    <property type="entry name" value="GLYCEROL-3-PHOSPHATE DEHYDROGENASE"/>
    <property type="match status" value="1"/>
</dbReference>
<dbReference type="PIRSF" id="PIRSF000114">
    <property type="entry name" value="Glycerol-3-P_dh"/>
    <property type="match status" value="1"/>
</dbReference>
<evidence type="ECO:0000256" key="14">
    <source>
        <dbReference type="RuleBase" id="RU000439"/>
    </source>
</evidence>
<dbReference type="UniPathway" id="UPA00940"/>
<dbReference type="FunCoup" id="A0A0U5J8G5">
    <property type="interactions" value="363"/>
</dbReference>
<dbReference type="HAMAP" id="MF_00394">
    <property type="entry name" value="NAD_Glyc3P_dehydrog"/>
    <property type="match status" value="1"/>
</dbReference>
<dbReference type="InterPro" id="IPR011128">
    <property type="entry name" value="G3P_DH_NAD-dep_N"/>
</dbReference>
<dbReference type="FunFam" id="1.10.1040.10:FF:000001">
    <property type="entry name" value="Glycerol-3-phosphate dehydrogenase [NAD(P)+]"/>
    <property type="match status" value="1"/>
</dbReference>
<sequence>MKKIGYLGMGAWGYCLASLLASKGYELVCWTTKPELAEHLNRTRQHPLLPGHTSTGQMTFTTNMAEALHGVDMIVESVTSAGLRSVFEQVRSLGLPSCPIIITSKGIEQDTGIILPEVAIEVLGEQFRPLIGFVSGPSFAQEVIRGLPTSVVGTGYTSEVIQEICDTFTTPTFRIYPNTDVLGVAFGGALKNIIGIACGISDGLSLGCSSKAALMTRGLHEIRKLAVACGCKAETINGLAGMGDLCVTCSSPISRNFRFGTLLAQGLTSEEAQKRIGMVVEGAYTCISALQLSKQHKVMIPIAETVYDIIKNAIRPIDAVSTLMQRTIKEEHL</sequence>
<dbReference type="EMBL" id="LN879502">
    <property type="protein sequence ID" value="CUI15710.1"/>
    <property type="molecule type" value="Genomic_DNA"/>
</dbReference>
<comment type="catalytic activity">
    <reaction evidence="9">
        <text>sn-glycerol 3-phosphate + NAD(+) = dihydroxyacetone phosphate + NADH + H(+)</text>
        <dbReference type="Rhea" id="RHEA:11092"/>
        <dbReference type="ChEBI" id="CHEBI:15378"/>
        <dbReference type="ChEBI" id="CHEBI:57540"/>
        <dbReference type="ChEBI" id="CHEBI:57597"/>
        <dbReference type="ChEBI" id="CHEBI:57642"/>
        <dbReference type="ChEBI" id="CHEBI:57945"/>
        <dbReference type="EC" id="1.1.1.94"/>
    </reaction>
</comment>
<feature type="binding site" evidence="12">
    <location>
        <begin position="8"/>
        <end position="13"/>
    </location>
    <ligand>
        <name>NAD(+)</name>
        <dbReference type="ChEBI" id="CHEBI:57540"/>
    </ligand>
</feature>
<dbReference type="Gene3D" id="1.10.1040.10">
    <property type="entry name" value="N-(1-d-carboxylethyl)-l-norvaline Dehydrogenase, domain 2"/>
    <property type="match status" value="1"/>
</dbReference>
<feature type="binding site" evidence="9">
    <location>
        <position position="140"/>
    </location>
    <ligand>
        <name>NADPH</name>
        <dbReference type="ChEBI" id="CHEBI:57783"/>
    </ligand>
</feature>
<dbReference type="RefSeq" id="WP_032124752.1">
    <property type="nucleotide sequence ID" value="NZ_LN879502.1"/>
</dbReference>
<keyword evidence="6 9" id="KW-0443">Lipid metabolism</keyword>
<dbReference type="Proteomes" id="UP000069902">
    <property type="component" value="Chromosome cPNK"/>
</dbReference>
<feature type="binding site" evidence="9">
    <location>
        <position position="105"/>
    </location>
    <ligand>
        <name>NADPH</name>
        <dbReference type="ChEBI" id="CHEBI:57783"/>
    </ligand>
</feature>
<dbReference type="PROSITE" id="PS00957">
    <property type="entry name" value="NAD_G3PDH"/>
    <property type="match status" value="1"/>
</dbReference>
<feature type="binding site" evidence="9">
    <location>
        <position position="191"/>
    </location>
    <ligand>
        <name>sn-glycerol 3-phosphate</name>
        <dbReference type="ChEBI" id="CHEBI:57597"/>
    </ligand>
</feature>
<gene>
    <name evidence="17" type="primary">gpdA</name>
    <name evidence="9" type="synonym">gpsA</name>
    <name evidence="17" type="ORF">PNK_0072</name>
</gene>
<evidence type="ECO:0000256" key="3">
    <source>
        <dbReference type="ARBA" id="ARBA00022857"/>
    </source>
</evidence>
<dbReference type="EC" id="1.1.1.94" evidence="9"/>
<feature type="binding site" evidence="9">
    <location>
        <position position="254"/>
    </location>
    <ligand>
        <name>sn-glycerol 3-phosphate</name>
        <dbReference type="ChEBI" id="CHEBI:57597"/>
    </ligand>
</feature>
<dbReference type="Pfam" id="PF01210">
    <property type="entry name" value="NAD_Gly3P_dh_N"/>
    <property type="match status" value="1"/>
</dbReference>
<feature type="binding site" evidence="9">
    <location>
        <position position="255"/>
    </location>
    <ligand>
        <name>NADPH</name>
        <dbReference type="ChEBI" id="CHEBI:57783"/>
    </ligand>
</feature>
<dbReference type="GO" id="GO:0141152">
    <property type="term" value="F:glycerol-3-phosphate dehydrogenase (NAD+) activity"/>
    <property type="evidence" value="ECO:0007669"/>
    <property type="project" value="RHEA"/>
</dbReference>
<keyword evidence="8 9" id="KW-1208">Phospholipid metabolism</keyword>
<dbReference type="STRING" id="389348.PNK_0072"/>
<feature type="binding site" evidence="9">
    <location>
        <position position="279"/>
    </location>
    <ligand>
        <name>NADPH</name>
        <dbReference type="ChEBI" id="CHEBI:57783"/>
    </ligand>
</feature>
<name>A0A0U5J8G5_9BACT</name>
<feature type="binding site" evidence="11">
    <location>
        <position position="105"/>
    </location>
    <ligand>
        <name>substrate</name>
    </ligand>
</feature>
<dbReference type="PATRIC" id="fig|389348.3.peg.87"/>
<dbReference type="AlphaFoldDB" id="A0A0U5J8G5"/>
<evidence type="ECO:0000259" key="15">
    <source>
        <dbReference type="Pfam" id="PF01210"/>
    </source>
</evidence>
<evidence type="ECO:0000256" key="6">
    <source>
        <dbReference type="ARBA" id="ARBA00023098"/>
    </source>
</evidence>
<evidence type="ECO:0000256" key="2">
    <source>
        <dbReference type="ARBA" id="ARBA00022516"/>
    </source>
</evidence>
<evidence type="ECO:0000313" key="17">
    <source>
        <dbReference type="EMBL" id="CUI15710.1"/>
    </source>
</evidence>
<dbReference type="InterPro" id="IPR008927">
    <property type="entry name" value="6-PGluconate_DH-like_C_sf"/>
</dbReference>
<dbReference type="Gene3D" id="3.40.50.720">
    <property type="entry name" value="NAD(P)-binding Rossmann-like Domain"/>
    <property type="match status" value="1"/>
</dbReference>
<dbReference type="GO" id="GO:0006650">
    <property type="term" value="P:glycerophospholipid metabolic process"/>
    <property type="evidence" value="ECO:0007669"/>
    <property type="project" value="UniProtKB-UniRule"/>
</dbReference>
<keyword evidence="9" id="KW-0963">Cytoplasm</keyword>
<keyword evidence="5 9" id="KW-0520">NAD</keyword>
<accession>A0A0U5J8G5</accession>